<dbReference type="PANTHER" id="PTHR43833:SF9">
    <property type="entry name" value="POTASSIUM CHANNEL PROTEIN YUGO-RELATED"/>
    <property type="match status" value="1"/>
</dbReference>
<feature type="domain" description="RCK C-terminal" evidence="3">
    <location>
        <begin position="251"/>
        <end position="335"/>
    </location>
</feature>
<comment type="caution">
    <text evidence="4">The sequence shown here is derived from an EMBL/GenBank/DDBJ whole genome shotgun (WGS) entry which is preliminary data.</text>
</comment>
<accession>A0ABD5TAB3</accession>
<dbReference type="InterPro" id="IPR036721">
    <property type="entry name" value="RCK_C_sf"/>
</dbReference>
<keyword evidence="4" id="KW-0406">Ion transport</keyword>
<sequence>MGKWRRRTAAYLLAITVVVLLFAVAYDYGMRTFEGSERSFIHHLRVVIETFTTTGYGSDAPWETDVMNAFVIVMDITGVVLIFMALPAFVFPLFEETLSTTTPTAVDDLAGHVVVCGHTSRGRVLRDELAARDVPHLFVVADENEAATVYDGGEERVIHGDPEAVETMRAANVDSARALVADADDETNASIVLSAREVCDDATDLRVVSFVENEAVADYHRYAGADRVLSPRRLLGESLGSKATASVADELGDGVEIGEDFQIAELLVHHGSPLVGETIAESRIAEQTGANVLGAWDDGEFESPPRPGRVIDEHTVLLVVGTESELEALKDLTLSETRRRRRGSVVVAGYGMVGHSAAAEVRPSEDVVVVDERDAPGVDVVGDATDRETLEAAGVDEARAVVIALDSDTTTIFAALAVKQVAPHAEVIARANDAESVPKLYRAGADYVLSLSTVSGRLLASHLLDEEVLRPETQVDLVKAAAPRLEGRTLAEADVRAETGVTVVAVERNGELITNVGPDTKLVDGDRLVVAGTDDAVNRFNERFC</sequence>
<dbReference type="GO" id="GO:0034220">
    <property type="term" value="P:monoatomic ion transmembrane transport"/>
    <property type="evidence" value="ECO:0007669"/>
    <property type="project" value="UniProtKB-KW"/>
</dbReference>
<dbReference type="PROSITE" id="PS51201">
    <property type="entry name" value="RCK_N"/>
    <property type="match status" value="2"/>
</dbReference>
<dbReference type="EMBL" id="JBHSWX010000012">
    <property type="protein sequence ID" value="MFC6786186.1"/>
    <property type="molecule type" value="Genomic_DNA"/>
</dbReference>
<dbReference type="SUPFAM" id="SSF81324">
    <property type="entry name" value="Voltage-gated potassium channels"/>
    <property type="match status" value="1"/>
</dbReference>
<evidence type="ECO:0000313" key="4">
    <source>
        <dbReference type="EMBL" id="MFC6786186.1"/>
    </source>
</evidence>
<evidence type="ECO:0000256" key="1">
    <source>
        <dbReference type="SAM" id="Phobius"/>
    </source>
</evidence>
<dbReference type="GeneID" id="81209254"/>
<dbReference type="Gene3D" id="3.40.50.720">
    <property type="entry name" value="NAD(P)-binding Rossmann-like Domain"/>
    <property type="match status" value="2"/>
</dbReference>
<evidence type="ECO:0000259" key="3">
    <source>
        <dbReference type="PROSITE" id="PS51202"/>
    </source>
</evidence>
<feature type="domain" description="RCK C-terminal" evidence="3">
    <location>
        <begin position="461"/>
        <end position="545"/>
    </location>
</feature>
<name>A0ABD5TAB3_9EURY</name>
<keyword evidence="1" id="KW-1133">Transmembrane helix</keyword>
<reference evidence="4 5" key="1">
    <citation type="journal article" date="2019" name="Int. J. Syst. Evol. Microbiol.">
        <title>The Global Catalogue of Microorganisms (GCM) 10K type strain sequencing project: providing services to taxonomists for standard genome sequencing and annotation.</title>
        <authorList>
            <consortium name="The Broad Institute Genomics Platform"/>
            <consortium name="The Broad Institute Genome Sequencing Center for Infectious Disease"/>
            <person name="Wu L."/>
            <person name="Ma J."/>
        </authorList>
    </citation>
    <scope>NUCLEOTIDE SEQUENCE [LARGE SCALE GENOMIC DNA]</scope>
    <source>
        <strain evidence="4 5">SYNS20</strain>
    </source>
</reference>
<dbReference type="Pfam" id="PF02080">
    <property type="entry name" value="TrkA_C"/>
    <property type="match status" value="2"/>
</dbReference>
<dbReference type="InterPro" id="IPR006037">
    <property type="entry name" value="RCK_C"/>
</dbReference>
<proteinExistence type="predicted"/>
<keyword evidence="4" id="KW-0813">Transport</keyword>
<dbReference type="SUPFAM" id="SSF116726">
    <property type="entry name" value="TrkA C-terminal domain-like"/>
    <property type="match status" value="2"/>
</dbReference>
<dbReference type="Pfam" id="PF02254">
    <property type="entry name" value="TrkA_N"/>
    <property type="match status" value="2"/>
</dbReference>
<gene>
    <name evidence="4" type="ORF">ACFQFD_09370</name>
</gene>
<dbReference type="PROSITE" id="PS51202">
    <property type="entry name" value="RCK_C"/>
    <property type="match status" value="2"/>
</dbReference>
<dbReference type="PANTHER" id="PTHR43833">
    <property type="entry name" value="POTASSIUM CHANNEL PROTEIN 2-RELATED-RELATED"/>
    <property type="match status" value="1"/>
</dbReference>
<keyword evidence="1" id="KW-0812">Transmembrane</keyword>
<evidence type="ECO:0000313" key="5">
    <source>
        <dbReference type="Proteomes" id="UP001596443"/>
    </source>
</evidence>
<keyword evidence="4" id="KW-0407">Ion channel</keyword>
<feature type="domain" description="RCK N-terminal" evidence="2">
    <location>
        <begin position="342"/>
        <end position="449"/>
    </location>
</feature>
<feature type="transmembrane region" description="Helical" evidence="1">
    <location>
        <begin position="69"/>
        <end position="94"/>
    </location>
</feature>
<dbReference type="AlphaFoldDB" id="A0ABD5TAB3"/>
<feature type="domain" description="RCK N-terminal" evidence="2">
    <location>
        <begin position="110"/>
        <end position="229"/>
    </location>
</feature>
<protein>
    <submittedName>
        <fullName evidence="4">Potassium channel family protein</fullName>
    </submittedName>
</protein>
<dbReference type="SUPFAM" id="SSF51735">
    <property type="entry name" value="NAD(P)-binding Rossmann-fold domains"/>
    <property type="match status" value="2"/>
</dbReference>
<keyword evidence="1" id="KW-0472">Membrane</keyword>
<dbReference type="Gene3D" id="3.30.70.1450">
    <property type="entry name" value="Regulator of K+ conductance, C-terminal domain"/>
    <property type="match status" value="2"/>
</dbReference>
<dbReference type="Gene3D" id="1.10.287.70">
    <property type="match status" value="1"/>
</dbReference>
<organism evidence="4 5">
    <name type="scientific">Halobaculum halobium</name>
    <dbReference type="NCBI Taxonomy" id="3032281"/>
    <lineage>
        <taxon>Archaea</taxon>
        <taxon>Methanobacteriati</taxon>
        <taxon>Methanobacteriota</taxon>
        <taxon>Stenosarchaea group</taxon>
        <taxon>Halobacteria</taxon>
        <taxon>Halobacteriales</taxon>
        <taxon>Haloferacaceae</taxon>
        <taxon>Halobaculum</taxon>
    </lineage>
</organism>
<evidence type="ECO:0000259" key="2">
    <source>
        <dbReference type="PROSITE" id="PS51201"/>
    </source>
</evidence>
<dbReference type="RefSeq" id="WP_284062995.1">
    <property type="nucleotide sequence ID" value="NZ_CP126158.1"/>
</dbReference>
<dbReference type="InterPro" id="IPR050721">
    <property type="entry name" value="Trk_Ktr_HKT_K-transport"/>
</dbReference>
<dbReference type="Proteomes" id="UP001596443">
    <property type="component" value="Unassembled WGS sequence"/>
</dbReference>
<dbReference type="InterPro" id="IPR036291">
    <property type="entry name" value="NAD(P)-bd_dom_sf"/>
</dbReference>
<dbReference type="InterPro" id="IPR003148">
    <property type="entry name" value="RCK_N"/>
</dbReference>
<keyword evidence="5" id="KW-1185">Reference proteome</keyword>